<evidence type="ECO:0000259" key="1">
    <source>
        <dbReference type="Pfam" id="PF16270"/>
    </source>
</evidence>
<keyword evidence="3" id="KW-1185">Reference proteome</keyword>
<sequence>MVVASLWFGGASVAASQNILGGILGNVADRMSNKQNGSKTEGSKVSDIYEGLTSIFQNSKVATADKIVGTWVYKEPAVVFESSSLLKQAGGKLVSTAIENKLNTVFNKYGIKAGKFKMTFDKKGNFTQAIAKKTVTGTYTIEGKNVKLTYSGGIQQIMGTTQIDGNSLLIVMDATKLLKFASAAGAMYNNSMLGTISSYLSGVEGMECGVRLEKSK</sequence>
<gene>
    <name evidence="2" type="ORF">ST44_09190</name>
</gene>
<evidence type="ECO:0000313" key="2">
    <source>
        <dbReference type="EMBL" id="KIP61619.1"/>
    </source>
</evidence>
<dbReference type="EMBL" id="JXQK01000065">
    <property type="protein sequence ID" value="KIP61619.1"/>
    <property type="molecule type" value="Genomic_DNA"/>
</dbReference>
<protein>
    <recommendedName>
        <fullName evidence="1">DUF4923 domain-containing protein</fullName>
    </recommendedName>
</protein>
<proteinExistence type="predicted"/>
<dbReference type="Proteomes" id="UP000032046">
    <property type="component" value="Unassembled WGS sequence"/>
</dbReference>
<dbReference type="Pfam" id="PF16270">
    <property type="entry name" value="DUF4923"/>
    <property type="match status" value="1"/>
</dbReference>
<evidence type="ECO:0000313" key="3">
    <source>
        <dbReference type="Proteomes" id="UP000032046"/>
    </source>
</evidence>
<dbReference type="STRING" id="1602171.ST44_09190"/>
<comment type="caution">
    <text evidence="2">The sequence shown here is derived from an EMBL/GenBank/DDBJ whole genome shotgun (WGS) entry which is preliminary data.</text>
</comment>
<dbReference type="InterPro" id="IPR032575">
    <property type="entry name" value="DUF4923"/>
</dbReference>
<accession>A0A0D0IUY5</accession>
<reference evidence="2 3" key="1">
    <citation type="submission" date="2015-01" db="EMBL/GenBank/DDBJ databases">
        <title>Comparative genomics of non-oral Prevotella species.</title>
        <authorList>
            <person name="Accetto T."/>
            <person name="Nograsek B."/>
            <person name="Avgustin G."/>
        </authorList>
    </citation>
    <scope>NUCLEOTIDE SEQUENCE [LARGE SCALE GENOMIC DNA]</scope>
    <source>
        <strain evidence="2 3">P5-119</strain>
    </source>
</reference>
<organism evidence="2 3">
    <name type="scientific">Prevotella pectinovora</name>
    <dbReference type="NCBI Taxonomy" id="1602169"/>
    <lineage>
        <taxon>Bacteria</taxon>
        <taxon>Pseudomonadati</taxon>
        <taxon>Bacteroidota</taxon>
        <taxon>Bacteroidia</taxon>
        <taxon>Bacteroidales</taxon>
        <taxon>Prevotellaceae</taxon>
        <taxon>Prevotella</taxon>
    </lineage>
</organism>
<dbReference type="AlphaFoldDB" id="A0A0D0IUY5"/>
<name>A0A0D0IUY5_9BACT</name>
<feature type="domain" description="DUF4923" evidence="1">
    <location>
        <begin position="58"/>
        <end position="214"/>
    </location>
</feature>